<accession>A0ABX2RL54</accession>
<reference evidence="1 2" key="1">
    <citation type="submission" date="2020-07" db="EMBL/GenBank/DDBJ databases">
        <title>Sequencing the genomes of 1000 actinobacteria strains.</title>
        <authorList>
            <person name="Klenk H.-P."/>
        </authorList>
    </citation>
    <scope>NUCLEOTIDE SEQUENCE [LARGE SCALE GENOMIC DNA]</scope>
    <source>
        <strain evidence="1 2">DSM 43814</strain>
    </source>
</reference>
<protein>
    <submittedName>
        <fullName evidence="1">Uncharacterized protein</fullName>
    </submittedName>
</protein>
<proteinExistence type="predicted"/>
<dbReference type="EMBL" id="JACCCQ010000001">
    <property type="protein sequence ID" value="NYF57260.1"/>
    <property type="molecule type" value="Genomic_DNA"/>
</dbReference>
<sequence>MAVILSGVVLLVLCCCGAFTYNGWWQPRERMEQRRQLHSQIGVPAGFTEQRVGESVDNEVLATSYLLTCEKGACPVNLAESVQSWLADAGATGVTIRDVADCIDDHVRWGGTACEGWTWQRDGFEMTSDIVNILPKYVGPGRTDKEVILSLSIGRQG</sequence>
<name>A0ABX2RL54_9ACTN</name>
<dbReference type="Proteomes" id="UP000631553">
    <property type="component" value="Unassembled WGS sequence"/>
</dbReference>
<comment type="caution">
    <text evidence="1">The sequence shown here is derived from an EMBL/GenBank/DDBJ whole genome shotgun (WGS) entry which is preliminary data.</text>
</comment>
<evidence type="ECO:0000313" key="2">
    <source>
        <dbReference type="Proteomes" id="UP000631553"/>
    </source>
</evidence>
<keyword evidence="2" id="KW-1185">Reference proteome</keyword>
<organism evidence="1 2">
    <name type="scientific">Micromonospora purpureochromogenes</name>
    <dbReference type="NCBI Taxonomy" id="47872"/>
    <lineage>
        <taxon>Bacteria</taxon>
        <taxon>Bacillati</taxon>
        <taxon>Actinomycetota</taxon>
        <taxon>Actinomycetes</taxon>
        <taxon>Micromonosporales</taxon>
        <taxon>Micromonosporaceae</taxon>
        <taxon>Micromonospora</taxon>
    </lineage>
</organism>
<evidence type="ECO:0000313" key="1">
    <source>
        <dbReference type="EMBL" id="NYF57260.1"/>
    </source>
</evidence>
<gene>
    <name evidence="1" type="ORF">HDA35_003091</name>
</gene>
<dbReference type="RefSeq" id="WP_179803393.1">
    <property type="nucleotide sequence ID" value="NZ_JACCCQ010000001.1"/>
</dbReference>